<evidence type="ECO:0000256" key="4">
    <source>
        <dbReference type="ARBA" id="ARBA00022993"/>
    </source>
</evidence>
<dbReference type="NCBIfam" id="TIGR00152">
    <property type="entry name" value="dephospho-CoA kinase"/>
    <property type="match status" value="1"/>
</dbReference>
<evidence type="ECO:0000256" key="5">
    <source>
        <dbReference type="HAMAP-Rule" id="MF_00376"/>
    </source>
</evidence>
<dbReference type="EMBL" id="SHKW01000001">
    <property type="protein sequence ID" value="RZU41404.1"/>
    <property type="molecule type" value="Genomic_DNA"/>
</dbReference>
<sequence>MLRVGLTGGLGSGKSTAARFFAQRGAHIIEADSIAREMMQPGGAVYTAIIEHFGPTVLLPDKQLDRGALARISFGEGRVEELNNIVHPVVIAQQATLAQQIFERDLNAVVIVESALLFETKHNGTKHDKTGQNEEPPSAPWRARFDCIILVTAPEELKIERYLQRIAGSPLSPERRAELTADARRRLAQQMPDERKAPLCDFVIHNDGPIAELEWQVDELWPLLQFSSALNHKH</sequence>
<keyword evidence="5" id="KW-0963">Cytoplasm</keyword>
<comment type="similarity">
    <text evidence="1 5">Belongs to the CoaE family.</text>
</comment>
<keyword evidence="2 5" id="KW-0547">Nucleotide-binding</keyword>
<dbReference type="GO" id="GO:0005524">
    <property type="term" value="F:ATP binding"/>
    <property type="evidence" value="ECO:0007669"/>
    <property type="project" value="UniProtKB-UniRule"/>
</dbReference>
<dbReference type="Proteomes" id="UP000292958">
    <property type="component" value="Unassembled WGS sequence"/>
</dbReference>
<dbReference type="InterPro" id="IPR027417">
    <property type="entry name" value="P-loop_NTPase"/>
</dbReference>
<keyword evidence="4 5" id="KW-0173">Coenzyme A biosynthesis</keyword>
<dbReference type="AlphaFoldDB" id="A0A4Q7YVM3"/>
<gene>
    <name evidence="5" type="primary">coaE</name>
    <name evidence="7" type="ORF">BDD14_2926</name>
</gene>
<comment type="pathway">
    <text evidence="5">Cofactor biosynthesis; coenzyme A biosynthesis; CoA from (R)-pantothenate: step 5/5.</text>
</comment>
<dbReference type="PROSITE" id="PS51219">
    <property type="entry name" value="DPCK"/>
    <property type="match status" value="1"/>
</dbReference>
<comment type="subcellular location">
    <subcellularLocation>
        <location evidence="5">Cytoplasm</location>
    </subcellularLocation>
</comment>
<name>A0A4Q7YVM3_9BACT</name>
<keyword evidence="5" id="KW-0808">Transferase</keyword>
<dbReference type="RefSeq" id="WP_130419332.1">
    <property type="nucleotide sequence ID" value="NZ_SHKW01000001.1"/>
</dbReference>
<dbReference type="GO" id="GO:0015937">
    <property type="term" value="P:coenzyme A biosynthetic process"/>
    <property type="evidence" value="ECO:0007669"/>
    <property type="project" value="UniProtKB-UniRule"/>
</dbReference>
<evidence type="ECO:0000256" key="1">
    <source>
        <dbReference type="ARBA" id="ARBA00009018"/>
    </source>
</evidence>
<evidence type="ECO:0000256" key="3">
    <source>
        <dbReference type="ARBA" id="ARBA00022840"/>
    </source>
</evidence>
<dbReference type="GO" id="GO:0004140">
    <property type="term" value="F:dephospho-CoA kinase activity"/>
    <property type="evidence" value="ECO:0007669"/>
    <property type="project" value="UniProtKB-UniRule"/>
</dbReference>
<proteinExistence type="inferred from homology"/>
<keyword evidence="3 5" id="KW-0067">ATP-binding</keyword>
<keyword evidence="8" id="KW-1185">Reference proteome</keyword>
<evidence type="ECO:0000313" key="8">
    <source>
        <dbReference type="Proteomes" id="UP000292958"/>
    </source>
</evidence>
<evidence type="ECO:0000256" key="2">
    <source>
        <dbReference type="ARBA" id="ARBA00022741"/>
    </source>
</evidence>
<dbReference type="InterPro" id="IPR001977">
    <property type="entry name" value="Depp_CoAkinase"/>
</dbReference>
<keyword evidence="5 7" id="KW-0418">Kinase</keyword>
<dbReference type="HAMAP" id="MF_00376">
    <property type="entry name" value="Dephospho_CoA_kinase"/>
    <property type="match status" value="1"/>
</dbReference>
<evidence type="ECO:0000256" key="6">
    <source>
        <dbReference type="NCBIfam" id="TIGR00152"/>
    </source>
</evidence>
<dbReference type="UniPathway" id="UPA00241">
    <property type="reaction ID" value="UER00356"/>
</dbReference>
<dbReference type="Gene3D" id="3.40.50.300">
    <property type="entry name" value="P-loop containing nucleotide triphosphate hydrolases"/>
    <property type="match status" value="1"/>
</dbReference>
<dbReference type="EC" id="2.7.1.24" evidence="5 6"/>
<organism evidence="7 8">
    <name type="scientific">Edaphobacter modestus</name>
    <dbReference type="NCBI Taxonomy" id="388466"/>
    <lineage>
        <taxon>Bacteria</taxon>
        <taxon>Pseudomonadati</taxon>
        <taxon>Acidobacteriota</taxon>
        <taxon>Terriglobia</taxon>
        <taxon>Terriglobales</taxon>
        <taxon>Acidobacteriaceae</taxon>
        <taxon>Edaphobacter</taxon>
    </lineage>
</organism>
<dbReference type="GO" id="GO:0005737">
    <property type="term" value="C:cytoplasm"/>
    <property type="evidence" value="ECO:0007669"/>
    <property type="project" value="UniProtKB-SubCell"/>
</dbReference>
<comment type="catalytic activity">
    <reaction evidence="5">
        <text>3'-dephospho-CoA + ATP = ADP + CoA + H(+)</text>
        <dbReference type="Rhea" id="RHEA:18245"/>
        <dbReference type="ChEBI" id="CHEBI:15378"/>
        <dbReference type="ChEBI" id="CHEBI:30616"/>
        <dbReference type="ChEBI" id="CHEBI:57287"/>
        <dbReference type="ChEBI" id="CHEBI:57328"/>
        <dbReference type="ChEBI" id="CHEBI:456216"/>
        <dbReference type="EC" id="2.7.1.24"/>
    </reaction>
</comment>
<dbReference type="PANTHER" id="PTHR10695:SF46">
    <property type="entry name" value="BIFUNCTIONAL COENZYME A SYNTHASE-RELATED"/>
    <property type="match status" value="1"/>
</dbReference>
<dbReference type="SUPFAM" id="SSF52540">
    <property type="entry name" value="P-loop containing nucleoside triphosphate hydrolases"/>
    <property type="match status" value="1"/>
</dbReference>
<dbReference type="OrthoDB" id="9812943at2"/>
<comment type="caution">
    <text evidence="7">The sequence shown here is derived from an EMBL/GenBank/DDBJ whole genome shotgun (WGS) entry which is preliminary data.</text>
</comment>
<comment type="function">
    <text evidence="5">Catalyzes the phosphorylation of the 3'-hydroxyl group of dephosphocoenzyme A to form coenzyme A.</text>
</comment>
<evidence type="ECO:0000313" key="7">
    <source>
        <dbReference type="EMBL" id="RZU41404.1"/>
    </source>
</evidence>
<accession>A0A4Q7YVM3</accession>
<dbReference type="CDD" id="cd02022">
    <property type="entry name" value="DPCK"/>
    <property type="match status" value="1"/>
</dbReference>
<feature type="binding site" evidence="5">
    <location>
        <begin position="11"/>
        <end position="16"/>
    </location>
    <ligand>
        <name>ATP</name>
        <dbReference type="ChEBI" id="CHEBI:30616"/>
    </ligand>
</feature>
<dbReference type="Pfam" id="PF01121">
    <property type="entry name" value="CoaE"/>
    <property type="match status" value="1"/>
</dbReference>
<protein>
    <recommendedName>
        <fullName evidence="5 6">Dephospho-CoA kinase</fullName>
        <ecNumber evidence="5 6">2.7.1.24</ecNumber>
    </recommendedName>
    <alternativeName>
        <fullName evidence="5">Dephosphocoenzyme A kinase</fullName>
    </alternativeName>
</protein>
<dbReference type="PANTHER" id="PTHR10695">
    <property type="entry name" value="DEPHOSPHO-COA KINASE-RELATED"/>
    <property type="match status" value="1"/>
</dbReference>
<reference evidence="7 8" key="1">
    <citation type="submission" date="2019-02" db="EMBL/GenBank/DDBJ databases">
        <title>Genomic Encyclopedia of Archaeal and Bacterial Type Strains, Phase II (KMG-II): from individual species to whole genera.</title>
        <authorList>
            <person name="Goeker M."/>
        </authorList>
    </citation>
    <scope>NUCLEOTIDE SEQUENCE [LARGE SCALE GENOMIC DNA]</scope>
    <source>
        <strain evidence="7 8">DSM 18101</strain>
    </source>
</reference>